<feature type="chain" id="PRO_5011495449" evidence="1">
    <location>
        <begin position="23"/>
        <end position="776"/>
    </location>
</feature>
<dbReference type="OrthoDB" id="9765926at2"/>
<dbReference type="Pfam" id="PF13585">
    <property type="entry name" value="CHU_C"/>
    <property type="match status" value="1"/>
</dbReference>
<dbReference type="RefSeq" id="WP_091393262.1">
    <property type="nucleotide sequence ID" value="NZ_FNEZ01000002.1"/>
</dbReference>
<protein>
    <submittedName>
        <fullName evidence="2">Gliding motility-associated C-terminal domain-containing protein</fullName>
    </submittedName>
</protein>
<gene>
    <name evidence="2" type="ORF">SAMN04487935_1468</name>
</gene>
<accession>A0A1G8VPY9</accession>
<dbReference type="Proteomes" id="UP000199580">
    <property type="component" value="Unassembled WGS sequence"/>
</dbReference>
<dbReference type="InterPro" id="IPR026341">
    <property type="entry name" value="T9SS_type_B"/>
</dbReference>
<reference evidence="2 3" key="1">
    <citation type="submission" date="2016-10" db="EMBL/GenBank/DDBJ databases">
        <authorList>
            <person name="de Groot N.N."/>
        </authorList>
    </citation>
    <scope>NUCLEOTIDE SEQUENCE [LARGE SCALE GENOMIC DNA]</scope>
    <source>
        <strain evidence="2 3">CGMCC 1.10076</strain>
    </source>
</reference>
<dbReference type="EMBL" id="FNEZ01000002">
    <property type="protein sequence ID" value="SDJ67937.1"/>
    <property type="molecule type" value="Genomic_DNA"/>
</dbReference>
<dbReference type="AlphaFoldDB" id="A0A1G8VPY9"/>
<sequence>MTLSRYFIFCLLFCLFPILSKAQYIAIDDTFTAEQLVRNVLINSPCATVSNFSVSGDDYTPGKQSFGKFDSNGSIFPFANGVVLATSTARLVEGPNTSVVSNGLDNWGGDSDLAAALPGVSPINATVLEFDFLPFTTQMSFTYIFASEEYHEDAPCRYSDAFAFLLKKANTTDSYQNLAFVPNTTDVVSTINVHDYYSNSDGTKVCAAANAQYYAGNNPSNYATNMNGQTVPLTIKATVVPGTLYHIKLVIADDQNYQYDSAIFLEGGSFTIGTDIGPDRLISSSNPVCQGSHYELDATEPAAVSYQWYLNSLPIPAPAGNLPKIDVFNYGAGDYHVDVAIGALGCIATGDAKIELAALPALAPATLVQCDLDHDGSAVFNLTTADAIVKNGDNTLANVIYYVDLPNAQAGTNPITNPQAYTSVPKIIFATAANRYGCSGISQVQLSLSNNTLVDTSLEVCDDDAAALQDGIYEFLLHNADAAILSGLPSGLNIQYFKSDSDALLHPENALSDTAAYRNEIPFSQVVFAKVTNGSDCFGIAKVTLIVDTFNPPNFEEETRYICLGETITLDVQSGFDNYSWSHDATNNTHLAQVAAAQDYLVTAFEKKCSKTKKFSVVVPEVPVITSIDITDLSGSENSVLIHYTGNAIYEFSLDGKIFQDSPNFTNVPAGSYTAIVRSRCDEDHRDIFVLDYPRFFTPNNDGYNDLWNINSLKQENQSAIVFIYDQYGKLLKQLSTLGKGWDGKFNGKDLPAADYWFILTLENGRIVKGHFSLKR</sequence>
<evidence type="ECO:0000256" key="1">
    <source>
        <dbReference type="SAM" id="SignalP"/>
    </source>
</evidence>
<feature type="signal peptide" evidence="1">
    <location>
        <begin position="1"/>
        <end position="22"/>
    </location>
</feature>
<keyword evidence="1" id="KW-0732">Signal</keyword>
<dbReference type="NCBIfam" id="NF038133">
    <property type="entry name" value="choice_anch_L"/>
    <property type="match status" value="1"/>
</dbReference>
<keyword evidence="3" id="KW-1185">Reference proteome</keyword>
<organism evidence="2 3">
    <name type="scientific">Flavobacterium noncentrifugens</name>
    <dbReference type="NCBI Taxonomy" id="1128970"/>
    <lineage>
        <taxon>Bacteria</taxon>
        <taxon>Pseudomonadati</taxon>
        <taxon>Bacteroidota</taxon>
        <taxon>Flavobacteriia</taxon>
        <taxon>Flavobacteriales</taxon>
        <taxon>Flavobacteriaceae</taxon>
        <taxon>Flavobacterium</taxon>
    </lineage>
</organism>
<evidence type="ECO:0000313" key="3">
    <source>
        <dbReference type="Proteomes" id="UP000199580"/>
    </source>
</evidence>
<dbReference type="NCBIfam" id="TIGR04131">
    <property type="entry name" value="Bac_Flav_CTERM"/>
    <property type="match status" value="1"/>
</dbReference>
<dbReference type="STRING" id="1128970.SAMN04487935_1468"/>
<dbReference type="InterPro" id="IPR049804">
    <property type="entry name" value="Choice_anch_L"/>
</dbReference>
<proteinExistence type="predicted"/>
<name>A0A1G8VPY9_9FLAO</name>
<evidence type="ECO:0000313" key="2">
    <source>
        <dbReference type="EMBL" id="SDJ67937.1"/>
    </source>
</evidence>